<comment type="caution">
    <text evidence="1">The sequence shown here is derived from an EMBL/GenBank/DDBJ whole genome shotgun (WGS) entry which is preliminary data.</text>
</comment>
<name>A0ACC1SWI3_9HYPO</name>
<reference evidence="1" key="1">
    <citation type="submission" date="2022-08" db="EMBL/GenBank/DDBJ databases">
        <title>Genome Sequence of Fusarium decemcellulare.</title>
        <authorList>
            <person name="Buettner E."/>
        </authorList>
    </citation>
    <scope>NUCLEOTIDE SEQUENCE</scope>
    <source>
        <strain evidence="1">Babe19</strain>
    </source>
</reference>
<dbReference type="Proteomes" id="UP001148629">
    <property type="component" value="Unassembled WGS sequence"/>
</dbReference>
<protein>
    <submittedName>
        <fullName evidence="1">Uncharacterized protein</fullName>
    </submittedName>
</protein>
<sequence>MAPQFTLYSFVGSQWAGVAHLAIAEKGISKNDYIVKEVDLVTAENFEPEYLKINPHGTVPSLVSSSLEKPLVQSADILRYVDNLGKSTLVPTDSDVRRRSQEIIDLVHSHDADTNTILFTARGDEEMKAKKASMWNGFLQNRQDKLEKEHAAAPDNAFYRFKRAENASVQIHYATDIGKDHEQFYKTSHQSYKAFANSLNKLEDLLVGPYAAGNFVTEADFHVVPWLSHALWGAGTEPSEIQNFEVLESLICKSEPGFSFGPKTRAWWKKISETKSFKQVFPHLH</sequence>
<organism evidence="1 2">
    <name type="scientific">Fusarium decemcellulare</name>
    <dbReference type="NCBI Taxonomy" id="57161"/>
    <lineage>
        <taxon>Eukaryota</taxon>
        <taxon>Fungi</taxon>
        <taxon>Dikarya</taxon>
        <taxon>Ascomycota</taxon>
        <taxon>Pezizomycotina</taxon>
        <taxon>Sordariomycetes</taxon>
        <taxon>Hypocreomycetidae</taxon>
        <taxon>Hypocreales</taxon>
        <taxon>Nectriaceae</taxon>
        <taxon>Fusarium</taxon>
        <taxon>Fusarium decemcellulare species complex</taxon>
    </lineage>
</organism>
<accession>A0ACC1SWI3</accession>
<dbReference type="EMBL" id="JANRMS010000067">
    <property type="protein sequence ID" value="KAJ3547804.1"/>
    <property type="molecule type" value="Genomic_DNA"/>
</dbReference>
<gene>
    <name evidence="1" type="ORF">NM208_g1327</name>
</gene>
<keyword evidence="2" id="KW-1185">Reference proteome</keyword>
<evidence type="ECO:0000313" key="1">
    <source>
        <dbReference type="EMBL" id="KAJ3547804.1"/>
    </source>
</evidence>
<evidence type="ECO:0000313" key="2">
    <source>
        <dbReference type="Proteomes" id="UP001148629"/>
    </source>
</evidence>
<proteinExistence type="predicted"/>